<organism evidence="2 3">
    <name type="scientific">Aliikangiella coralliicola</name>
    <dbReference type="NCBI Taxonomy" id="2592383"/>
    <lineage>
        <taxon>Bacteria</taxon>
        <taxon>Pseudomonadati</taxon>
        <taxon>Pseudomonadota</taxon>
        <taxon>Gammaproteobacteria</taxon>
        <taxon>Oceanospirillales</taxon>
        <taxon>Pleioneaceae</taxon>
        <taxon>Aliikangiella</taxon>
    </lineage>
</organism>
<accession>A0A545UFH4</accession>
<reference evidence="2 3" key="1">
    <citation type="submission" date="2019-07" db="EMBL/GenBank/DDBJ databases">
        <title>Draft genome for Aliikangiella sp. M105.</title>
        <authorList>
            <person name="Wang G."/>
        </authorList>
    </citation>
    <scope>NUCLEOTIDE SEQUENCE [LARGE SCALE GENOMIC DNA]</scope>
    <source>
        <strain evidence="2 3">M105</strain>
    </source>
</reference>
<keyword evidence="3" id="KW-1185">Reference proteome</keyword>
<feature type="compositionally biased region" description="Basic and acidic residues" evidence="1">
    <location>
        <begin position="40"/>
        <end position="54"/>
    </location>
</feature>
<name>A0A545UFH4_9GAMM</name>
<dbReference type="AlphaFoldDB" id="A0A545UFH4"/>
<comment type="caution">
    <text evidence="2">The sequence shown here is derived from an EMBL/GenBank/DDBJ whole genome shotgun (WGS) entry which is preliminary data.</text>
</comment>
<dbReference type="RefSeq" id="WP_142892727.1">
    <property type="nucleotide sequence ID" value="NZ_ML660162.1"/>
</dbReference>
<sequence>MLFWIIITFGAFALATIWHQHRQKKQKHQQRLHEIQNEIKAREAKQKESKKAINETESAS</sequence>
<protein>
    <submittedName>
        <fullName evidence="2">Uncharacterized protein</fullName>
    </submittedName>
</protein>
<feature type="region of interest" description="Disordered" evidence="1">
    <location>
        <begin position="40"/>
        <end position="60"/>
    </location>
</feature>
<proteinExistence type="predicted"/>
<evidence type="ECO:0000313" key="2">
    <source>
        <dbReference type="EMBL" id="TQV88218.1"/>
    </source>
</evidence>
<dbReference type="EMBL" id="VIKS01000004">
    <property type="protein sequence ID" value="TQV88218.1"/>
    <property type="molecule type" value="Genomic_DNA"/>
</dbReference>
<evidence type="ECO:0000256" key="1">
    <source>
        <dbReference type="SAM" id="MobiDB-lite"/>
    </source>
</evidence>
<evidence type="ECO:0000313" key="3">
    <source>
        <dbReference type="Proteomes" id="UP000315439"/>
    </source>
</evidence>
<gene>
    <name evidence="2" type="ORF">FLL46_06740</name>
</gene>
<dbReference type="Proteomes" id="UP000315439">
    <property type="component" value="Unassembled WGS sequence"/>
</dbReference>